<gene>
    <name evidence="8" type="primary">BLOC1S1</name>
</gene>
<feature type="compositionally biased region" description="Basic residues" evidence="6">
    <location>
        <begin position="9"/>
        <end position="27"/>
    </location>
</feature>
<keyword evidence="7" id="KW-1185">Reference proteome</keyword>
<evidence type="ECO:0000256" key="5">
    <source>
        <dbReference type="ARBA" id="ARBA00050048"/>
    </source>
</evidence>
<comment type="catalytic activity">
    <reaction evidence="3">
        <text>L-lysyl-[protein] + acetyl-CoA = N(6)-acetyl-L-lysyl-[protein] + CoA + H(+)</text>
        <dbReference type="Rhea" id="RHEA:45948"/>
        <dbReference type="Rhea" id="RHEA-COMP:9752"/>
        <dbReference type="Rhea" id="RHEA-COMP:10731"/>
        <dbReference type="ChEBI" id="CHEBI:15378"/>
        <dbReference type="ChEBI" id="CHEBI:29969"/>
        <dbReference type="ChEBI" id="CHEBI:57287"/>
        <dbReference type="ChEBI" id="CHEBI:57288"/>
        <dbReference type="ChEBI" id="CHEBI:61930"/>
    </reaction>
    <physiologicalReaction direction="left-to-right" evidence="3">
        <dbReference type="Rhea" id="RHEA:45949"/>
    </physiologicalReaction>
</comment>
<dbReference type="PANTHER" id="PTHR13073:SF0">
    <property type="entry name" value="BIOGENESIS OF LYSOSOME-RELATED ORGANELLES COMPLEX 1 SUBUNIT 1"/>
    <property type="match status" value="1"/>
</dbReference>
<accession>A0ABM4PKF6</accession>
<dbReference type="GeneID" id="103560207"/>
<dbReference type="RefSeq" id="XP_070477675.1">
    <property type="nucleotide sequence ID" value="XM_070621574.1"/>
</dbReference>
<feature type="compositionally biased region" description="Low complexity" evidence="6">
    <location>
        <begin position="64"/>
        <end position="75"/>
    </location>
</feature>
<sequence length="171" mass="18332">MSNPALQRGHQRKSCQRSPKRTPRKTSARPPPPLCYSLRGHSLPPSVSEKGRTRPHVTPRSRDSGPAGAEASGPAPEREGRVARPPARRDHAVPAAEGAPGQAERTQGAAGEEEARGYHCSDLPDRSLGGSPQCGEIGDVENWARSIELDMRTIATALEYVYKGQLQSAPS</sequence>
<feature type="compositionally biased region" description="Basic and acidic residues" evidence="6">
    <location>
        <begin position="76"/>
        <end position="92"/>
    </location>
</feature>
<comment type="function">
    <text evidence="4">Acts as a protein acetyltransferase. Negatively regulates aerobic respiration through mitochondrial protein lysine-acetylation. May counteract the action of the deacetylase SIRT3 by acetylating and regulating proteins of the mitochondrial respiratory chain including ATP5F1A and NDUFA9. Acts as a regulator of mTORC2 signaling in response to hypotoxic stress by mediating acetylation of RICTOR, thereby protecting RICTOR against ubiquitination and subsequent degradation by the proteasome.</text>
</comment>
<evidence type="ECO:0000313" key="8">
    <source>
        <dbReference type="RefSeq" id="XP_070477675.1"/>
    </source>
</evidence>
<feature type="compositionally biased region" description="Basic and acidic residues" evidence="6">
    <location>
        <begin position="113"/>
        <end position="125"/>
    </location>
</feature>
<evidence type="ECO:0000256" key="2">
    <source>
        <dbReference type="ARBA" id="ARBA00019577"/>
    </source>
</evidence>
<evidence type="ECO:0000256" key="1">
    <source>
        <dbReference type="ARBA" id="ARBA00007133"/>
    </source>
</evidence>
<protein>
    <recommendedName>
        <fullName evidence="2">Biogenesis of lysosome-related organelles complex 1 subunit 1</fullName>
    </recommendedName>
    <alternativeName>
        <fullName evidence="5">Protein acetyltransferase BLOC1S1</fullName>
    </alternativeName>
</protein>
<organism evidence="7 8">
    <name type="scientific">Equus przewalskii</name>
    <name type="common">Przewalski's horse</name>
    <name type="synonym">Equus caballus przewalskii</name>
    <dbReference type="NCBI Taxonomy" id="9798"/>
    <lineage>
        <taxon>Eukaryota</taxon>
        <taxon>Metazoa</taxon>
        <taxon>Chordata</taxon>
        <taxon>Craniata</taxon>
        <taxon>Vertebrata</taxon>
        <taxon>Euteleostomi</taxon>
        <taxon>Mammalia</taxon>
        <taxon>Eutheria</taxon>
        <taxon>Laurasiatheria</taxon>
        <taxon>Perissodactyla</taxon>
        <taxon>Equidae</taxon>
        <taxon>Equus</taxon>
    </lineage>
</organism>
<dbReference type="InterPro" id="IPR009395">
    <property type="entry name" value="BLOC1S1"/>
</dbReference>
<proteinExistence type="inferred from homology"/>
<feature type="region of interest" description="Disordered" evidence="6">
    <location>
        <begin position="1"/>
        <end position="133"/>
    </location>
</feature>
<evidence type="ECO:0000313" key="7">
    <source>
        <dbReference type="Proteomes" id="UP001652662"/>
    </source>
</evidence>
<evidence type="ECO:0000256" key="3">
    <source>
        <dbReference type="ARBA" id="ARBA00047787"/>
    </source>
</evidence>
<dbReference type="Proteomes" id="UP001652662">
    <property type="component" value="Chromosome 5"/>
</dbReference>
<evidence type="ECO:0000256" key="4">
    <source>
        <dbReference type="ARBA" id="ARBA00049956"/>
    </source>
</evidence>
<dbReference type="PANTHER" id="PTHR13073">
    <property type="entry name" value="BLOC-1 COMPLEX SUBUNIT 1"/>
    <property type="match status" value="1"/>
</dbReference>
<dbReference type="Pfam" id="PF06320">
    <property type="entry name" value="GCN5L1"/>
    <property type="match status" value="1"/>
</dbReference>
<name>A0ABM4PKF6_EQUPR</name>
<evidence type="ECO:0000256" key="6">
    <source>
        <dbReference type="SAM" id="MobiDB-lite"/>
    </source>
</evidence>
<comment type="similarity">
    <text evidence="1">Belongs to the BLOC1S1 family.</text>
</comment>
<reference evidence="8" key="1">
    <citation type="submission" date="2025-08" db="UniProtKB">
        <authorList>
            <consortium name="RefSeq"/>
        </authorList>
    </citation>
    <scope>IDENTIFICATION</scope>
    <source>
        <tissue evidence="8">Blood</tissue>
    </source>
</reference>